<evidence type="ECO:0000256" key="1">
    <source>
        <dbReference type="SAM" id="MobiDB-lite"/>
    </source>
</evidence>
<proteinExistence type="predicted"/>
<dbReference type="Proteomes" id="UP000756921">
    <property type="component" value="Unassembled WGS sequence"/>
</dbReference>
<dbReference type="AlphaFoldDB" id="A0A9P6KU64"/>
<organism evidence="2 3">
    <name type="scientific">Paraphaeosphaeria minitans</name>
    <dbReference type="NCBI Taxonomy" id="565426"/>
    <lineage>
        <taxon>Eukaryota</taxon>
        <taxon>Fungi</taxon>
        <taxon>Dikarya</taxon>
        <taxon>Ascomycota</taxon>
        <taxon>Pezizomycotina</taxon>
        <taxon>Dothideomycetes</taxon>
        <taxon>Pleosporomycetidae</taxon>
        <taxon>Pleosporales</taxon>
        <taxon>Massarineae</taxon>
        <taxon>Didymosphaeriaceae</taxon>
        <taxon>Paraphaeosphaeria</taxon>
    </lineage>
</organism>
<sequence>MVNQHLPSCPVSRNWRGEKAEFSVIPNAQTDPELLKEYGFTKPAYCWYAELTPARAASLREKIKPVTSLRAECICFNPTMSSAENEAHIRAQALREEGEGWSAGKKEEQSAKEWKGEP</sequence>
<reference evidence="2" key="1">
    <citation type="journal article" date="2020" name="Mol. Plant Microbe Interact.">
        <title>Genome Sequence of the Biocontrol Agent Coniothyrium minitans strain Conio (IMI 134523).</title>
        <authorList>
            <person name="Patel D."/>
            <person name="Shittu T.A."/>
            <person name="Baroncelli R."/>
            <person name="Muthumeenakshi S."/>
            <person name="Osborne T.H."/>
            <person name="Janganan T.K."/>
            <person name="Sreenivasaprasad S."/>
        </authorList>
    </citation>
    <scope>NUCLEOTIDE SEQUENCE</scope>
    <source>
        <strain evidence="2">Conio</strain>
    </source>
</reference>
<feature type="region of interest" description="Disordered" evidence="1">
    <location>
        <begin position="93"/>
        <end position="118"/>
    </location>
</feature>
<gene>
    <name evidence="2" type="ORF">PMIN01_02232</name>
</gene>
<protein>
    <submittedName>
        <fullName evidence="2">Uncharacterized protein</fullName>
    </submittedName>
</protein>
<accession>A0A9P6KU64</accession>
<dbReference type="EMBL" id="WJXW01000002">
    <property type="protein sequence ID" value="KAF9739598.1"/>
    <property type="molecule type" value="Genomic_DNA"/>
</dbReference>
<name>A0A9P6KU64_9PLEO</name>
<evidence type="ECO:0000313" key="2">
    <source>
        <dbReference type="EMBL" id="KAF9739598.1"/>
    </source>
</evidence>
<keyword evidence="3" id="KW-1185">Reference proteome</keyword>
<evidence type="ECO:0000313" key="3">
    <source>
        <dbReference type="Proteomes" id="UP000756921"/>
    </source>
</evidence>
<comment type="caution">
    <text evidence="2">The sequence shown here is derived from an EMBL/GenBank/DDBJ whole genome shotgun (WGS) entry which is preliminary data.</text>
</comment>